<dbReference type="GO" id="GO:0031931">
    <property type="term" value="C:TORC1 complex"/>
    <property type="evidence" value="ECO:0007669"/>
    <property type="project" value="UniProtKB-UniRule"/>
</dbReference>
<reference evidence="6" key="1">
    <citation type="submission" date="2020-07" db="EMBL/GenBank/DDBJ databases">
        <authorList>
            <person name="Lin J."/>
        </authorList>
    </citation>
    <scope>NUCLEOTIDE SEQUENCE</scope>
</reference>
<comment type="subunit">
    <text evidence="5">The target of rapamycin complex 1 (TORC1) is composed of at least RAPTOR, LST8 and TOR.</text>
</comment>
<proteinExistence type="inferred from homology"/>
<dbReference type="Gene3D" id="2.130.10.10">
    <property type="entry name" value="YVTN repeat-like/Quinoprotein amine dehydrogenase"/>
    <property type="match status" value="1"/>
</dbReference>
<evidence type="ECO:0000256" key="4">
    <source>
        <dbReference type="PROSITE-ProRule" id="PRU00221"/>
    </source>
</evidence>
<gene>
    <name evidence="6" type="ORF">CB5_LOCUS29370</name>
</gene>
<evidence type="ECO:0000313" key="6">
    <source>
        <dbReference type="EMBL" id="CAD1846159.1"/>
    </source>
</evidence>
<keyword evidence="2 4" id="KW-0853">WD repeat</keyword>
<dbReference type="SMART" id="SM00320">
    <property type="entry name" value="WD40"/>
    <property type="match status" value="1"/>
</dbReference>
<feature type="repeat" description="WD" evidence="4">
    <location>
        <begin position="87"/>
        <end position="120"/>
    </location>
</feature>
<comment type="similarity">
    <text evidence="1 5">Belongs to the WD repeat LST8 family.</text>
</comment>
<dbReference type="PANTHER" id="PTHR19842:SF0">
    <property type="entry name" value="TARGET OF RAPAMYCIN COMPLEX SUBUNIT LST8"/>
    <property type="match status" value="1"/>
</dbReference>
<dbReference type="GO" id="GO:0032956">
    <property type="term" value="P:regulation of actin cytoskeleton organization"/>
    <property type="evidence" value="ECO:0007669"/>
    <property type="project" value="TreeGrafter"/>
</dbReference>
<evidence type="ECO:0000256" key="1">
    <source>
        <dbReference type="ARBA" id="ARBA00009890"/>
    </source>
</evidence>
<dbReference type="InterPro" id="IPR036322">
    <property type="entry name" value="WD40_repeat_dom_sf"/>
</dbReference>
<evidence type="ECO:0000256" key="2">
    <source>
        <dbReference type="ARBA" id="ARBA00022574"/>
    </source>
</evidence>
<dbReference type="PROSITE" id="PS50294">
    <property type="entry name" value="WD_REPEATS_REGION"/>
    <property type="match status" value="1"/>
</dbReference>
<keyword evidence="3 5" id="KW-0677">Repeat</keyword>
<comment type="subcellular location">
    <subcellularLocation>
        <location evidence="5">Endosome</location>
    </subcellularLocation>
</comment>
<dbReference type="PANTHER" id="PTHR19842">
    <property type="entry name" value="G BETA-LIKE PROTEIN GBL"/>
    <property type="match status" value="1"/>
</dbReference>
<dbReference type="InterPro" id="IPR037588">
    <property type="entry name" value="MLST8"/>
</dbReference>
<protein>
    <recommendedName>
        <fullName evidence="5">Target of rapamycin complex subunit LST8</fullName>
        <shortName evidence="5">TORC subunit LST8</shortName>
    </recommendedName>
    <alternativeName>
        <fullName evidence="5">Lethal with SEC13 protein 8 homolog</fullName>
    </alternativeName>
</protein>
<accession>A0A6V7QSM3</accession>
<dbReference type="GO" id="GO:0005768">
    <property type="term" value="C:endosome"/>
    <property type="evidence" value="ECO:0007669"/>
    <property type="project" value="UniProtKB-SubCell"/>
</dbReference>
<dbReference type="AlphaFoldDB" id="A0A6V7QSM3"/>
<dbReference type="InterPro" id="IPR019775">
    <property type="entry name" value="WD40_repeat_CS"/>
</dbReference>
<dbReference type="SUPFAM" id="SSF50978">
    <property type="entry name" value="WD40 repeat-like"/>
    <property type="match status" value="1"/>
</dbReference>
<sequence length="162" mass="17812">MAGEEAIAVAVAVATGGYDPGIKTRDSCASLCRPDHDCLKVPISLNRLCQVNRLEITPDRRLLAAAGNPSIQFYEINPEVNYPVLSYDSHIRNVTAIGFERDDNWMYSGSEDGMVKIWDLMAKTQKEYQSCSAVNTVVLHPSQASNLKFSFSAKAMVVALKI</sequence>
<organism evidence="6">
    <name type="scientific">Ananas comosus var. bracteatus</name>
    <name type="common">red pineapple</name>
    <dbReference type="NCBI Taxonomy" id="296719"/>
    <lineage>
        <taxon>Eukaryota</taxon>
        <taxon>Viridiplantae</taxon>
        <taxon>Streptophyta</taxon>
        <taxon>Embryophyta</taxon>
        <taxon>Tracheophyta</taxon>
        <taxon>Spermatophyta</taxon>
        <taxon>Magnoliopsida</taxon>
        <taxon>Liliopsida</taxon>
        <taxon>Poales</taxon>
        <taxon>Bromeliaceae</taxon>
        <taxon>Bromelioideae</taxon>
        <taxon>Ananas</taxon>
    </lineage>
</organism>
<dbReference type="PROSITE" id="PS50082">
    <property type="entry name" value="WD_REPEATS_2"/>
    <property type="match status" value="1"/>
</dbReference>
<dbReference type="InterPro" id="IPR001680">
    <property type="entry name" value="WD40_rpt"/>
</dbReference>
<dbReference type="PROSITE" id="PS00678">
    <property type="entry name" value="WD_REPEATS_1"/>
    <property type="match status" value="1"/>
</dbReference>
<dbReference type="GO" id="GO:0031932">
    <property type="term" value="C:TORC2 complex"/>
    <property type="evidence" value="ECO:0007669"/>
    <property type="project" value="InterPro"/>
</dbReference>
<dbReference type="GO" id="GO:0031929">
    <property type="term" value="P:TOR signaling"/>
    <property type="evidence" value="ECO:0007669"/>
    <property type="project" value="UniProtKB-UniRule"/>
</dbReference>
<keyword evidence="5" id="KW-0967">Endosome</keyword>
<evidence type="ECO:0000256" key="3">
    <source>
        <dbReference type="ARBA" id="ARBA00022737"/>
    </source>
</evidence>
<dbReference type="EMBL" id="CAJEUB010000012">
    <property type="protein sequence ID" value="CAD1846159.1"/>
    <property type="molecule type" value="Genomic_DNA"/>
</dbReference>
<name>A0A6V7QSM3_ANACO</name>
<dbReference type="Pfam" id="PF00400">
    <property type="entry name" value="WD40"/>
    <property type="match status" value="1"/>
</dbReference>
<dbReference type="InterPro" id="IPR015943">
    <property type="entry name" value="WD40/YVTN_repeat-like_dom_sf"/>
</dbReference>
<comment type="function">
    <text evidence="5">Component of TORC1 complex, which is an essential cell growth regulator that controls plant development. Acts by activating transcription, protein synthesis and ribosome biogenesis, and inhibiting mRNA degradation and autophagy.</text>
</comment>
<evidence type="ECO:0000256" key="5">
    <source>
        <dbReference type="RuleBase" id="RU369068"/>
    </source>
</evidence>